<name>A0A388L7C6_CHABU</name>
<evidence type="ECO:0000259" key="1">
    <source>
        <dbReference type="Pfam" id="PF04937"/>
    </source>
</evidence>
<evidence type="ECO:0000313" key="3">
    <source>
        <dbReference type="Proteomes" id="UP000265515"/>
    </source>
</evidence>
<gene>
    <name evidence="2" type="ORF">CBR_g26178</name>
</gene>
<dbReference type="InterPro" id="IPR007021">
    <property type="entry name" value="DUF659"/>
</dbReference>
<reference evidence="2 3" key="1">
    <citation type="journal article" date="2018" name="Cell">
        <title>The Chara Genome: Secondary Complexity and Implications for Plant Terrestrialization.</title>
        <authorList>
            <person name="Nishiyama T."/>
            <person name="Sakayama H."/>
            <person name="Vries J.D."/>
            <person name="Buschmann H."/>
            <person name="Saint-Marcoux D."/>
            <person name="Ullrich K.K."/>
            <person name="Haas F.B."/>
            <person name="Vanderstraeten L."/>
            <person name="Becker D."/>
            <person name="Lang D."/>
            <person name="Vosolsobe S."/>
            <person name="Rombauts S."/>
            <person name="Wilhelmsson P.K.I."/>
            <person name="Janitza P."/>
            <person name="Kern R."/>
            <person name="Heyl A."/>
            <person name="Rumpler F."/>
            <person name="Villalobos L.I.A.C."/>
            <person name="Clay J.M."/>
            <person name="Skokan R."/>
            <person name="Toyoda A."/>
            <person name="Suzuki Y."/>
            <person name="Kagoshima H."/>
            <person name="Schijlen E."/>
            <person name="Tajeshwar N."/>
            <person name="Catarino B."/>
            <person name="Hetherington A.J."/>
            <person name="Saltykova A."/>
            <person name="Bonnot C."/>
            <person name="Breuninger H."/>
            <person name="Symeonidi A."/>
            <person name="Radhakrishnan G.V."/>
            <person name="Van Nieuwerburgh F."/>
            <person name="Deforce D."/>
            <person name="Chang C."/>
            <person name="Karol K.G."/>
            <person name="Hedrich R."/>
            <person name="Ulvskov P."/>
            <person name="Glockner G."/>
            <person name="Delwiche C.F."/>
            <person name="Petrasek J."/>
            <person name="Van de Peer Y."/>
            <person name="Friml J."/>
            <person name="Beilby M."/>
            <person name="Dolan L."/>
            <person name="Kohara Y."/>
            <person name="Sugano S."/>
            <person name="Fujiyama A."/>
            <person name="Delaux P.-M."/>
            <person name="Quint M."/>
            <person name="TheiBen G."/>
            <person name="Hagemann M."/>
            <person name="Harholt J."/>
            <person name="Dunand C."/>
            <person name="Zachgo S."/>
            <person name="Langdale J."/>
            <person name="Maumus F."/>
            <person name="Straeten D.V.D."/>
            <person name="Gould S.B."/>
            <person name="Rensing S.A."/>
        </authorList>
    </citation>
    <scope>NUCLEOTIDE SEQUENCE [LARGE SCALE GENOMIC DNA]</scope>
    <source>
        <strain evidence="2 3">S276</strain>
    </source>
</reference>
<evidence type="ECO:0000313" key="2">
    <source>
        <dbReference type="EMBL" id="GBG78142.1"/>
    </source>
</evidence>
<sequence length="413" mass="46662">MFCCIVADIIFRMPKAGVEAIKRHFEKLGVHGESGKGNYNWKCRYCKLVCPGITKHCAEHFKSTTKGPRCNMNRVGGKEKGTATYFDILSQSIYEVGGKSVVGVIMDNVVGCARADRVVEDTFPLTFHVSYVVHCLDLMMHDIGKIEWVAGTVTKANDMAKFVMNHQRVKDVYYIHAGGRQLLRPTATRFAINFHMQDHLKKQRKALVAMVTDDMWTAALVPHAERSTLHEMEDIILDAAGFGDLVNKAILADGNGPTISKVYAKMDRIVEHLRLGVNKDLTVDQRDEIEVMVMRRWNAMTSPLHRAALFLDPEYRLSQPHKDAEIQDGFYTWQMSERAKDLIEWDDPPTEEEQKEAKERVKVVERRLKSLTSVGDSVVPLADGGDDEDGDEVVVPCREECNLEEIEEGQHGD</sequence>
<organism evidence="2 3">
    <name type="scientific">Chara braunii</name>
    <name type="common">Braun's stonewort</name>
    <dbReference type="NCBI Taxonomy" id="69332"/>
    <lineage>
        <taxon>Eukaryota</taxon>
        <taxon>Viridiplantae</taxon>
        <taxon>Streptophyta</taxon>
        <taxon>Charophyceae</taxon>
        <taxon>Charales</taxon>
        <taxon>Characeae</taxon>
        <taxon>Chara</taxon>
    </lineage>
</organism>
<dbReference type="Gramene" id="GBG78142">
    <property type="protein sequence ID" value="GBG78142"/>
    <property type="gene ID" value="CBR_g26178"/>
</dbReference>
<dbReference type="InterPro" id="IPR012337">
    <property type="entry name" value="RNaseH-like_sf"/>
</dbReference>
<dbReference type="OrthoDB" id="779884at2759"/>
<feature type="domain" description="DUF659" evidence="1">
    <location>
        <begin position="82"/>
        <end position="157"/>
    </location>
</feature>
<dbReference type="AlphaFoldDB" id="A0A388L7C6"/>
<proteinExistence type="predicted"/>
<dbReference type="EMBL" id="BFEA01000287">
    <property type="protein sequence ID" value="GBG78142.1"/>
    <property type="molecule type" value="Genomic_DNA"/>
</dbReference>
<dbReference type="SUPFAM" id="SSF53098">
    <property type="entry name" value="Ribonuclease H-like"/>
    <property type="match status" value="1"/>
</dbReference>
<keyword evidence="3" id="KW-1185">Reference proteome</keyword>
<dbReference type="Proteomes" id="UP000265515">
    <property type="component" value="Unassembled WGS sequence"/>
</dbReference>
<accession>A0A388L7C6</accession>
<dbReference type="Pfam" id="PF04937">
    <property type="entry name" value="DUF659"/>
    <property type="match status" value="1"/>
</dbReference>
<protein>
    <recommendedName>
        <fullName evidence="1">DUF659 domain-containing protein</fullName>
    </recommendedName>
</protein>
<comment type="caution">
    <text evidence="2">The sequence shown here is derived from an EMBL/GenBank/DDBJ whole genome shotgun (WGS) entry which is preliminary data.</text>
</comment>